<evidence type="ECO:0000313" key="3">
    <source>
        <dbReference type="WBParaSite" id="TTAC_0001158701-mRNA-1"/>
    </source>
</evidence>
<evidence type="ECO:0000313" key="2">
    <source>
        <dbReference type="Proteomes" id="UP000274429"/>
    </source>
</evidence>
<keyword evidence="2" id="KW-1185">Reference proteome</keyword>
<reference evidence="3" key="1">
    <citation type="submission" date="2017-02" db="UniProtKB">
        <authorList>
            <consortium name="WormBaseParasite"/>
        </authorList>
    </citation>
    <scope>IDENTIFICATION</scope>
</reference>
<organism evidence="3">
    <name type="scientific">Hydatigena taeniaeformis</name>
    <name type="common">Feline tapeworm</name>
    <name type="synonym">Taenia taeniaeformis</name>
    <dbReference type="NCBI Taxonomy" id="6205"/>
    <lineage>
        <taxon>Eukaryota</taxon>
        <taxon>Metazoa</taxon>
        <taxon>Spiralia</taxon>
        <taxon>Lophotrochozoa</taxon>
        <taxon>Platyhelminthes</taxon>
        <taxon>Cestoda</taxon>
        <taxon>Eucestoda</taxon>
        <taxon>Cyclophyllidea</taxon>
        <taxon>Taeniidae</taxon>
        <taxon>Hydatigera</taxon>
    </lineage>
</organism>
<reference evidence="1 2" key="2">
    <citation type="submission" date="2018-11" db="EMBL/GenBank/DDBJ databases">
        <authorList>
            <consortium name="Pathogen Informatics"/>
        </authorList>
    </citation>
    <scope>NUCLEOTIDE SEQUENCE [LARGE SCALE GENOMIC DNA]</scope>
</reference>
<name>A0A0R3XDG0_HYDTA</name>
<proteinExistence type="predicted"/>
<dbReference type="Proteomes" id="UP000274429">
    <property type="component" value="Unassembled WGS sequence"/>
</dbReference>
<protein>
    <submittedName>
        <fullName evidence="1 3">Uncharacterized protein</fullName>
    </submittedName>
</protein>
<sequence length="141" mass="15785">MVFACQRSTLGSQRRCDADELTCARVHTLSKSDSPSTGVFATLEGGGEEGTKAMRIGDTSTTEAVCKKVEIGIVYLVGEVWLKSVDALLSRTASFLWGQDFELVRWWLWFSKQFLNCRCRRNGKRGLLLCLPRECPLESES</sequence>
<dbReference type="AlphaFoldDB" id="A0A0R3XDG0"/>
<gene>
    <name evidence="1" type="ORF">TTAC_LOCUS11570</name>
</gene>
<dbReference type="WBParaSite" id="TTAC_0001158701-mRNA-1">
    <property type="protein sequence ID" value="TTAC_0001158701-mRNA-1"/>
    <property type="gene ID" value="TTAC_0001158701"/>
</dbReference>
<accession>A0A0R3XDG0</accession>
<dbReference type="EMBL" id="UYWX01025117">
    <property type="protein sequence ID" value="VDM37067.1"/>
    <property type="molecule type" value="Genomic_DNA"/>
</dbReference>
<evidence type="ECO:0000313" key="1">
    <source>
        <dbReference type="EMBL" id="VDM37067.1"/>
    </source>
</evidence>